<gene>
    <name evidence="2" type="ORF">BRAFLDRAFT_70166</name>
</gene>
<feature type="transmembrane region" description="Helical" evidence="1">
    <location>
        <begin position="53"/>
        <end position="72"/>
    </location>
</feature>
<keyword evidence="1" id="KW-1133">Transmembrane helix</keyword>
<keyword evidence="1" id="KW-0472">Membrane</keyword>
<dbReference type="InParanoid" id="C3YTA5"/>
<evidence type="ECO:0008006" key="3">
    <source>
        <dbReference type="Google" id="ProtNLM"/>
    </source>
</evidence>
<evidence type="ECO:0000313" key="2">
    <source>
        <dbReference type="EMBL" id="EEN56472.1"/>
    </source>
</evidence>
<feature type="transmembrane region" description="Helical" evidence="1">
    <location>
        <begin position="12"/>
        <end position="33"/>
    </location>
</feature>
<feature type="transmembrane region" description="Helical" evidence="1">
    <location>
        <begin position="221"/>
        <end position="248"/>
    </location>
</feature>
<dbReference type="AlphaFoldDB" id="C3YTA5"/>
<sequence length="275" mass="30686">MGYHEWLAQNNRLPFVLYRAAVCLYQVIAFSTIHGTLVEFPLKGLLYLTEWGYILLTLHTLLSAGLCFADYYKSRFQRGATSNDNMASDVAMATGSTIVLTTTGVSQDSAQTLPIPWYYKLYWVLYNVSFAGGICITILFYALLRDDNSALSILMHAMNSVTIVIDVMVSGLPCRLLHFVYPLTFGLVYILFTVVYWAAGGKGLYDYPFIYPYLDYGGRPVLAAIVAVLGVLVAVPLCHCIVFALVVARESLVRLLKRRRQSRSSQNDNVTVTAL</sequence>
<evidence type="ECO:0000256" key="1">
    <source>
        <dbReference type="SAM" id="Phobius"/>
    </source>
</evidence>
<reference evidence="2" key="1">
    <citation type="journal article" date="2008" name="Nature">
        <title>The amphioxus genome and the evolution of the chordate karyotype.</title>
        <authorList>
            <consortium name="US DOE Joint Genome Institute (JGI-PGF)"/>
            <person name="Putnam N.H."/>
            <person name="Butts T."/>
            <person name="Ferrier D.E.K."/>
            <person name="Furlong R.F."/>
            <person name="Hellsten U."/>
            <person name="Kawashima T."/>
            <person name="Robinson-Rechavi M."/>
            <person name="Shoguchi E."/>
            <person name="Terry A."/>
            <person name="Yu J.-K."/>
            <person name="Benito-Gutierrez E.L."/>
            <person name="Dubchak I."/>
            <person name="Garcia-Fernandez J."/>
            <person name="Gibson-Brown J.J."/>
            <person name="Grigoriev I.V."/>
            <person name="Horton A.C."/>
            <person name="de Jong P.J."/>
            <person name="Jurka J."/>
            <person name="Kapitonov V.V."/>
            <person name="Kohara Y."/>
            <person name="Kuroki Y."/>
            <person name="Lindquist E."/>
            <person name="Lucas S."/>
            <person name="Osoegawa K."/>
            <person name="Pennacchio L.A."/>
            <person name="Salamov A.A."/>
            <person name="Satou Y."/>
            <person name="Sauka-Spengler T."/>
            <person name="Schmutz J."/>
            <person name="Shin-I T."/>
            <person name="Toyoda A."/>
            <person name="Bronner-Fraser M."/>
            <person name="Fujiyama A."/>
            <person name="Holland L.Z."/>
            <person name="Holland P.W.H."/>
            <person name="Satoh N."/>
            <person name="Rokhsar D.S."/>
        </authorList>
    </citation>
    <scope>NUCLEOTIDE SEQUENCE [LARGE SCALE GENOMIC DNA]</scope>
    <source>
        <strain evidence="2">S238N-H82</strain>
        <tissue evidence="2">Testes</tissue>
    </source>
</reference>
<organism>
    <name type="scientific">Branchiostoma floridae</name>
    <name type="common">Florida lancelet</name>
    <name type="synonym">Amphioxus</name>
    <dbReference type="NCBI Taxonomy" id="7739"/>
    <lineage>
        <taxon>Eukaryota</taxon>
        <taxon>Metazoa</taxon>
        <taxon>Chordata</taxon>
        <taxon>Cephalochordata</taxon>
        <taxon>Leptocardii</taxon>
        <taxon>Amphioxiformes</taxon>
        <taxon>Branchiostomatidae</taxon>
        <taxon>Branchiostoma</taxon>
    </lineage>
</organism>
<protein>
    <recommendedName>
        <fullName evidence="3">Protein rolling stone</fullName>
    </recommendedName>
</protein>
<name>C3YTA5_BRAFL</name>
<dbReference type="eggNOG" id="ENOG502S8CX">
    <property type="taxonomic scope" value="Eukaryota"/>
</dbReference>
<dbReference type="STRING" id="7739.C3YTA5"/>
<feature type="transmembrane region" description="Helical" evidence="1">
    <location>
        <begin position="121"/>
        <end position="144"/>
    </location>
</feature>
<dbReference type="EMBL" id="GG666551">
    <property type="protein sequence ID" value="EEN56472.1"/>
    <property type="molecule type" value="Genomic_DNA"/>
</dbReference>
<feature type="transmembrane region" description="Helical" evidence="1">
    <location>
        <begin position="176"/>
        <end position="199"/>
    </location>
</feature>
<dbReference type="PANTHER" id="PTHR12242">
    <property type="entry name" value="OS02G0130600 PROTEIN-RELATED"/>
    <property type="match status" value="1"/>
</dbReference>
<keyword evidence="1" id="KW-0812">Transmembrane</keyword>
<proteinExistence type="predicted"/>
<accession>C3YTA5</accession>
<dbReference type="InterPro" id="IPR049352">
    <property type="entry name" value="Rost"/>
</dbReference>
<dbReference type="PANTHER" id="PTHR12242:SF45">
    <property type="entry name" value="MARVEL DOMAIN-CONTAINING PROTEIN"/>
    <property type="match status" value="1"/>
</dbReference>
<dbReference type="Pfam" id="PF21534">
    <property type="entry name" value="Rost"/>
    <property type="match status" value="1"/>
</dbReference>
<feature type="transmembrane region" description="Helical" evidence="1">
    <location>
        <begin position="150"/>
        <end position="169"/>
    </location>
</feature>